<dbReference type="SUPFAM" id="SSF63825">
    <property type="entry name" value="YWTD domain"/>
    <property type="match status" value="1"/>
</dbReference>
<evidence type="ECO:0000313" key="5">
    <source>
        <dbReference type="Proteomes" id="UP000587527"/>
    </source>
</evidence>
<dbReference type="InterPro" id="IPR011042">
    <property type="entry name" value="6-blade_b-propeller_TolB-like"/>
</dbReference>
<dbReference type="InterPro" id="IPR012938">
    <property type="entry name" value="Glc/Sorbosone_DH"/>
</dbReference>
<feature type="domain" description="PKD" evidence="3">
    <location>
        <begin position="467"/>
        <end position="552"/>
    </location>
</feature>
<dbReference type="InterPro" id="IPR035986">
    <property type="entry name" value="PKD_dom_sf"/>
</dbReference>
<dbReference type="Pfam" id="PF18911">
    <property type="entry name" value="PKD_4"/>
    <property type="match status" value="1"/>
</dbReference>
<dbReference type="SUPFAM" id="SSF50952">
    <property type="entry name" value="Soluble quinoprotein glucose dehydrogenase"/>
    <property type="match status" value="1"/>
</dbReference>
<dbReference type="InterPro" id="IPR011041">
    <property type="entry name" value="Quinoprot_gluc/sorb_DH_b-prop"/>
</dbReference>
<proteinExistence type="predicted"/>
<dbReference type="Gene3D" id="2.60.40.10">
    <property type="entry name" value="Immunoglobulins"/>
    <property type="match status" value="1"/>
</dbReference>
<dbReference type="InterPro" id="IPR013783">
    <property type="entry name" value="Ig-like_fold"/>
</dbReference>
<sequence length="748" mass="78318">MRWSTRTACGFLVLLLLGVTAPSWPDAPAQAATVPSGFQEQIVFSGLSQPTNLEIAADGRVFVAEKGGVIKVFDSIADPTPTVFADLSANTHNIWDRGMLGLALAPNFPTDPWVYVLYAYDAPPGQTAPYWHDNCDTVSGGANGGNCIVTGRLSKLQASGNVMTGTEQVLIHDWCQQFPSHSIGDLHFGADGKLYATAGDGASFSATDYGQLGSPANPCGDPANEGGALRSQDSRSTGDATQLNGSVLRLDPVTGAAAAGNANIGSADLNTRRIVASGLRNPFRFTVRPGTSEIWAGDVGWNTWEDIERLTTPTGTPANFGWPCYEGAARMASYDNANLPLCETLYTGAGQTAPYFTYNHTGAVVAGENCGTGGDSVSGLAFYPGAGGPYPPAYAGALFFADSSRGCIWAMKPATPGGLPSSANIEAFVQQAASPVDLTVGPGGELYYVDLGGTVRRIRYYPANQPPVAQIAAAPVTGQVPLTVNFSGSASTDADPADQGRLTYQWDFTDNGSWDSTAVAPSFTYSTIGAFTARLRVTDTLGAFDEETVTIQPGNAAPTATIDTPIAGTTWKVGDSLTFTGHATDPQQGNLPASALSWQLRMQHCSTPSACHTHVLQSWSGVASGSFLAPDHEFPSYLELALTATDAQGLTHTVVRRLDPRTVLLTFSANPAGVSLTVGSFTGVAPFTREVIQGSTNTVSAPSSYTAVLQKYLFESWSDGGAQTHVIVAPTASTTYTATYKPCLLILC</sequence>
<dbReference type="AlphaFoldDB" id="A0A841BQX5"/>
<keyword evidence="2" id="KW-0732">Signal</keyword>
<reference evidence="4 5" key="1">
    <citation type="submission" date="2020-08" db="EMBL/GenBank/DDBJ databases">
        <title>Sequencing the genomes of 1000 actinobacteria strains.</title>
        <authorList>
            <person name="Klenk H.-P."/>
        </authorList>
    </citation>
    <scope>NUCLEOTIDE SEQUENCE [LARGE SCALE GENOMIC DNA]</scope>
    <source>
        <strain evidence="4 5">DSM 45362</strain>
    </source>
</reference>
<protein>
    <submittedName>
        <fullName evidence="4">Glucose/arabinose dehydrogenase</fullName>
    </submittedName>
</protein>
<dbReference type="EMBL" id="JACHMN010000002">
    <property type="protein sequence ID" value="MBB5870105.1"/>
    <property type="molecule type" value="Genomic_DNA"/>
</dbReference>
<feature type="region of interest" description="Disordered" evidence="1">
    <location>
        <begin position="213"/>
        <end position="239"/>
    </location>
</feature>
<dbReference type="Pfam" id="PF07995">
    <property type="entry name" value="GSDH"/>
    <property type="match status" value="1"/>
</dbReference>
<name>A0A841BQX5_9ACTN</name>
<dbReference type="PANTHER" id="PTHR19328">
    <property type="entry name" value="HEDGEHOG-INTERACTING PROTEIN"/>
    <property type="match status" value="1"/>
</dbReference>
<dbReference type="SUPFAM" id="SSF49299">
    <property type="entry name" value="PKD domain"/>
    <property type="match status" value="1"/>
</dbReference>
<dbReference type="RefSeq" id="WP_184837240.1">
    <property type="nucleotide sequence ID" value="NZ_JACHMN010000002.1"/>
</dbReference>
<evidence type="ECO:0000256" key="2">
    <source>
        <dbReference type="SAM" id="SignalP"/>
    </source>
</evidence>
<dbReference type="Gene3D" id="2.120.10.30">
    <property type="entry name" value="TolB, C-terminal domain"/>
    <property type="match status" value="1"/>
</dbReference>
<dbReference type="InterPro" id="IPR022409">
    <property type="entry name" value="PKD/Chitinase_dom"/>
</dbReference>
<dbReference type="CDD" id="cd00146">
    <property type="entry name" value="PKD"/>
    <property type="match status" value="1"/>
</dbReference>
<comment type="caution">
    <text evidence="4">The sequence shown here is derived from an EMBL/GenBank/DDBJ whole genome shotgun (WGS) entry which is preliminary data.</text>
</comment>
<dbReference type="GO" id="GO:0005975">
    <property type="term" value="P:carbohydrate metabolic process"/>
    <property type="evidence" value="ECO:0007669"/>
    <property type="project" value="UniProtKB-ARBA"/>
</dbReference>
<dbReference type="PANTHER" id="PTHR19328:SF13">
    <property type="entry name" value="HIPL1 PROTEIN"/>
    <property type="match status" value="1"/>
</dbReference>
<organism evidence="4 5">
    <name type="scientific">Allocatelliglobosispora scoriae</name>
    <dbReference type="NCBI Taxonomy" id="643052"/>
    <lineage>
        <taxon>Bacteria</taxon>
        <taxon>Bacillati</taxon>
        <taxon>Actinomycetota</taxon>
        <taxon>Actinomycetes</taxon>
        <taxon>Micromonosporales</taxon>
        <taxon>Micromonosporaceae</taxon>
        <taxon>Allocatelliglobosispora</taxon>
    </lineage>
</organism>
<feature type="chain" id="PRO_5032302513" evidence="2">
    <location>
        <begin position="32"/>
        <end position="748"/>
    </location>
</feature>
<evidence type="ECO:0000256" key="1">
    <source>
        <dbReference type="SAM" id="MobiDB-lite"/>
    </source>
</evidence>
<dbReference type="Proteomes" id="UP000587527">
    <property type="component" value="Unassembled WGS sequence"/>
</dbReference>
<accession>A0A841BQX5</accession>
<evidence type="ECO:0000259" key="3">
    <source>
        <dbReference type="PROSITE" id="PS50093"/>
    </source>
</evidence>
<keyword evidence="5" id="KW-1185">Reference proteome</keyword>
<dbReference type="InterPro" id="IPR000601">
    <property type="entry name" value="PKD_dom"/>
</dbReference>
<dbReference type="SMART" id="SM00089">
    <property type="entry name" value="PKD"/>
    <property type="match status" value="1"/>
</dbReference>
<feature type="signal peptide" evidence="2">
    <location>
        <begin position="1"/>
        <end position="31"/>
    </location>
</feature>
<dbReference type="PROSITE" id="PS50093">
    <property type="entry name" value="PKD"/>
    <property type="match status" value="1"/>
</dbReference>
<evidence type="ECO:0000313" key="4">
    <source>
        <dbReference type="EMBL" id="MBB5870105.1"/>
    </source>
</evidence>
<gene>
    <name evidence="4" type="ORF">F4553_003484</name>
</gene>